<name>A0A4R2AWR9_9BACI</name>
<comment type="caution">
    <text evidence="1">The sequence shown here is derived from an EMBL/GenBank/DDBJ whole genome shotgun (WGS) entry which is preliminary data.</text>
</comment>
<accession>A0A4R2AWR9</accession>
<dbReference type="AlphaFoldDB" id="A0A4R2AWR9"/>
<evidence type="ECO:0000313" key="2">
    <source>
        <dbReference type="Proteomes" id="UP000295689"/>
    </source>
</evidence>
<evidence type="ECO:0000313" key="1">
    <source>
        <dbReference type="EMBL" id="TCN18457.1"/>
    </source>
</evidence>
<keyword evidence="2" id="KW-1185">Reference proteome</keyword>
<protein>
    <submittedName>
        <fullName evidence="1">Uncharacterized protein</fullName>
    </submittedName>
</protein>
<dbReference type="Proteomes" id="UP000295689">
    <property type="component" value="Unassembled WGS sequence"/>
</dbReference>
<proteinExistence type="predicted"/>
<reference evidence="1 2" key="1">
    <citation type="journal article" date="2015" name="Stand. Genomic Sci.">
        <title>Genomic Encyclopedia of Bacterial and Archaeal Type Strains, Phase III: the genomes of soil and plant-associated and newly described type strains.</title>
        <authorList>
            <person name="Whitman W.B."/>
            <person name="Woyke T."/>
            <person name="Klenk H.P."/>
            <person name="Zhou Y."/>
            <person name="Lilburn T.G."/>
            <person name="Beck B.J."/>
            <person name="De Vos P."/>
            <person name="Vandamme P."/>
            <person name="Eisen J.A."/>
            <person name="Garrity G."/>
            <person name="Hugenholtz P."/>
            <person name="Kyrpides N.C."/>
        </authorList>
    </citation>
    <scope>NUCLEOTIDE SEQUENCE [LARGE SCALE GENOMIC DNA]</scope>
    <source>
        <strain evidence="1 2">CV53</strain>
    </source>
</reference>
<gene>
    <name evidence="1" type="ORF">EV146_12057</name>
</gene>
<dbReference type="RefSeq" id="WP_132011438.1">
    <property type="nucleotide sequence ID" value="NZ_JABUHM010000003.1"/>
</dbReference>
<sequence length="202" mass="23749">MRKYSRLDLLNNAVIDHRGGLIHRIFESRYARLTIKVPLYDLKRAKVFVGTINEIIADETDDIYTVEELVNLLFLDFLRQIDRGMNLDTLAKWLRSIQKQEIGPKLSINHYLGDKTEINIEDLRQHIKRKNSRNEELAYISIKIEKQHVLKGEVLLHDLQELHPDLELDVEEFLTLRFQDIMSQVKSGNYQILKNIVDILTS</sequence>
<organism evidence="1 2">
    <name type="scientific">Mesobacillus foraminis</name>
    <dbReference type="NCBI Taxonomy" id="279826"/>
    <lineage>
        <taxon>Bacteria</taxon>
        <taxon>Bacillati</taxon>
        <taxon>Bacillota</taxon>
        <taxon>Bacilli</taxon>
        <taxon>Bacillales</taxon>
        <taxon>Bacillaceae</taxon>
        <taxon>Mesobacillus</taxon>
    </lineage>
</organism>
<dbReference type="EMBL" id="SLVV01000020">
    <property type="protein sequence ID" value="TCN18457.1"/>
    <property type="molecule type" value="Genomic_DNA"/>
</dbReference>